<sequence length="181" mass="19550">MTCWYAAGYWDAPDATEVLTDGPFTITGVPSAPAQTGPTWKEVDLVAAGYAFTREPIALHAEIQVTGHTKILALSPVHADAVHVRIASVDYGWHWPAARGQGLAVPAELTPGSYTLRLDLVPSSYNVYGPHHYVLGDAPAISPAQVIGQRNFIDEALPHLGTHEAAWHLKRFSAPSRIEPI</sequence>
<organism evidence="1 2">
    <name type="scientific">Nonomuraea cypriaca</name>
    <dbReference type="NCBI Taxonomy" id="1187855"/>
    <lineage>
        <taxon>Bacteria</taxon>
        <taxon>Bacillati</taxon>
        <taxon>Actinomycetota</taxon>
        <taxon>Actinomycetes</taxon>
        <taxon>Streptosporangiales</taxon>
        <taxon>Streptosporangiaceae</taxon>
        <taxon>Nonomuraea</taxon>
    </lineage>
</organism>
<comment type="caution">
    <text evidence="1">The sequence shown here is derived from an EMBL/GenBank/DDBJ whole genome shotgun (WGS) entry which is preliminary data.</text>
</comment>
<dbReference type="RefSeq" id="WP_195894482.1">
    <property type="nucleotide sequence ID" value="NZ_JADOGI010000014.1"/>
</dbReference>
<dbReference type="Proteomes" id="UP000605361">
    <property type="component" value="Unassembled WGS sequence"/>
</dbReference>
<keyword evidence="2" id="KW-1185">Reference proteome</keyword>
<dbReference type="EMBL" id="JADOGI010000014">
    <property type="protein sequence ID" value="MBF8185501.1"/>
    <property type="molecule type" value="Genomic_DNA"/>
</dbReference>
<reference evidence="1" key="1">
    <citation type="submission" date="2020-11" db="EMBL/GenBank/DDBJ databases">
        <title>Whole-genome analyses of Nonomuraea sp. K274.</title>
        <authorList>
            <person name="Veyisoglu A."/>
        </authorList>
    </citation>
    <scope>NUCLEOTIDE SEQUENCE</scope>
    <source>
        <strain evidence="1">K274</strain>
    </source>
</reference>
<accession>A0A931A3C1</accession>
<dbReference type="AlphaFoldDB" id="A0A931A3C1"/>
<protein>
    <submittedName>
        <fullName evidence="1">Uncharacterized protein</fullName>
    </submittedName>
</protein>
<evidence type="ECO:0000313" key="2">
    <source>
        <dbReference type="Proteomes" id="UP000605361"/>
    </source>
</evidence>
<gene>
    <name evidence="1" type="ORF">ITP53_07050</name>
</gene>
<proteinExistence type="predicted"/>
<name>A0A931A3C1_9ACTN</name>
<evidence type="ECO:0000313" key="1">
    <source>
        <dbReference type="EMBL" id="MBF8185501.1"/>
    </source>
</evidence>